<dbReference type="AlphaFoldDB" id="A0A1X9ME91"/>
<evidence type="ECO:0000313" key="2">
    <source>
        <dbReference type="Proteomes" id="UP000193006"/>
    </source>
</evidence>
<evidence type="ECO:0000313" key="1">
    <source>
        <dbReference type="EMBL" id="ARK28752.1"/>
    </source>
</evidence>
<gene>
    <name evidence="1" type="ORF">BkAM31D_02195</name>
</gene>
<dbReference type="EMBL" id="CP020814">
    <property type="protein sequence ID" value="ARK28752.1"/>
    <property type="molecule type" value="Genomic_DNA"/>
</dbReference>
<protein>
    <submittedName>
        <fullName evidence="1">Uncharacterized protein</fullName>
    </submittedName>
</protein>
<dbReference type="Proteomes" id="UP000193006">
    <property type="component" value="Chromosome"/>
</dbReference>
<reference evidence="1 2" key="1">
    <citation type="submission" date="2017-04" db="EMBL/GenBank/DDBJ databases">
        <title>Bacillus krulwichiae AM31D Genome sequencing and assembly.</title>
        <authorList>
            <person name="Krulwich T.A."/>
            <person name="Anastor L."/>
            <person name="Ehrlich R."/>
            <person name="Ehrlich G.D."/>
            <person name="Janto B."/>
        </authorList>
    </citation>
    <scope>NUCLEOTIDE SEQUENCE [LARGE SCALE GENOMIC DNA]</scope>
    <source>
        <strain evidence="1 2">AM31D</strain>
    </source>
</reference>
<sequence length="93" mass="10729">MPITKVSREILNRIAKQLQAQSEKGLREYGVTIDDASDDQYNWSEEALAEVIDASQYLVKENMRLRRENAGLRANEQRGILLAQMREEKCTCK</sequence>
<name>A0A1X9ME91_9BACI</name>
<proteinExistence type="predicted"/>
<dbReference type="KEGG" id="bkw:BkAM31D_02195"/>
<dbReference type="RefSeq" id="WP_066158429.1">
    <property type="nucleotide sequence ID" value="NZ_CP020814.1"/>
</dbReference>
<organism evidence="1 2">
    <name type="scientific">Halalkalibacter krulwichiae</name>
    <dbReference type="NCBI Taxonomy" id="199441"/>
    <lineage>
        <taxon>Bacteria</taxon>
        <taxon>Bacillati</taxon>
        <taxon>Bacillota</taxon>
        <taxon>Bacilli</taxon>
        <taxon>Bacillales</taxon>
        <taxon>Bacillaceae</taxon>
        <taxon>Halalkalibacter</taxon>
    </lineage>
</organism>
<dbReference type="STRING" id="199441.BkAM31D_02195"/>
<keyword evidence="2" id="KW-1185">Reference proteome</keyword>
<accession>A0A1X9ME91</accession>